<evidence type="ECO:0000313" key="2">
    <source>
        <dbReference type="Proteomes" id="UP000289738"/>
    </source>
</evidence>
<keyword evidence="2" id="KW-1185">Reference proteome</keyword>
<dbReference type="EMBL" id="SDMP01000008">
    <property type="protein sequence ID" value="RYR45073.1"/>
    <property type="molecule type" value="Genomic_DNA"/>
</dbReference>
<protein>
    <submittedName>
        <fullName evidence="1">Uncharacterized protein</fullName>
    </submittedName>
</protein>
<dbReference type="Proteomes" id="UP000289738">
    <property type="component" value="Chromosome A08"/>
</dbReference>
<sequence length="60" mass="6679">MLLNVSLLANHRAITDSLPTLPNPNGSSHVQKKSKQDLVADLELPVAWPIHLQRVWAKTD</sequence>
<organism evidence="1 2">
    <name type="scientific">Arachis hypogaea</name>
    <name type="common">Peanut</name>
    <dbReference type="NCBI Taxonomy" id="3818"/>
    <lineage>
        <taxon>Eukaryota</taxon>
        <taxon>Viridiplantae</taxon>
        <taxon>Streptophyta</taxon>
        <taxon>Embryophyta</taxon>
        <taxon>Tracheophyta</taxon>
        <taxon>Spermatophyta</taxon>
        <taxon>Magnoliopsida</taxon>
        <taxon>eudicotyledons</taxon>
        <taxon>Gunneridae</taxon>
        <taxon>Pentapetalae</taxon>
        <taxon>rosids</taxon>
        <taxon>fabids</taxon>
        <taxon>Fabales</taxon>
        <taxon>Fabaceae</taxon>
        <taxon>Papilionoideae</taxon>
        <taxon>50 kb inversion clade</taxon>
        <taxon>dalbergioids sensu lato</taxon>
        <taxon>Dalbergieae</taxon>
        <taxon>Pterocarpus clade</taxon>
        <taxon>Arachis</taxon>
    </lineage>
</organism>
<dbReference type="AlphaFoldDB" id="A0A445C2D5"/>
<evidence type="ECO:0000313" key="1">
    <source>
        <dbReference type="EMBL" id="RYR45073.1"/>
    </source>
</evidence>
<reference evidence="1 2" key="1">
    <citation type="submission" date="2019-01" db="EMBL/GenBank/DDBJ databases">
        <title>Sequencing of cultivated peanut Arachis hypogaea provides insights into genome evolution and oil improvement.</title>
        <authorList>
            <person name="Chen X."/>
        </authorList>
    </citation>
    <scope>NUCLEOTIDE SEQUENCE [LARGE SCALE GENOMIC DNA]</scope>
    <source>
        <strain evidence="2">cv. Fuhuasheng</strain>
        <tissue evidence="1">Leaves</tissue>
    </source>
</reference>
<gene>
    <name evidence="1" type="ORF">Ahy_A08g041319</name>
</gene>
<comment type="caution">
    <text evidence="1">The sequence shown here is derived from an EMBL/GenBank/DDBJ whole genome shotgun (WGS) entry which is preliminary data.</text>
</comment>
<name>A0A445C2D5_ARAHY</name>
<proteinExistence type="predicted"/>
<accession>A0A445C2D5</accession>